<dbReference type="Gene3D" id="1.10.260.40">
    <property type="entry name" value="lambda repressor-like DNA-binding domains"/>
    <property type="match status" value="1"/>
</dbReference>
<organism evidence="3 4">
    <name type="scientific">Sodaliphilus pleomorphus</name>
    <dbReference type="NCBI Taxonomy" id="2606626"/>
    <lineage>
        <taxon>Bacteria</taxon>
        <taxon>Pseudomonadati</taxon>
        <taxon>Bacteroidota</taxon>
        <taxon>Bacteroidia</taxon>
        <taxon>Bacteroidales</taxon>
        <taxon>Muribaculaceae</taxon>
        <taxon>Sodaliphilus</taxon>
    </lineage>
</organism>
<protein>
    <submittedName>
        <fullName evidence="3">Helix-turn-helix transcriptional regulator</fullName>
    </submittedName>
</protein>
<dbReference type="RefSeq" id="WP_154326911.1">
    <property type="nucleotide sequence ID" value="NZ_CP045696.1"/>
</dbReference>
<feature type="compositionally biased region" description="Polar residues" evidence="1">
    <location>
        <begin position="91"/>
        <end position="103"/>
    </location>
</feature>
<dbReference type="EMBL" id="VULT01000002">
    <property type="protein sequence ID" value="MSS16521.1"/>
    <property type="molecule type" value="Genomic_DNA"/>
</dbReference>
<keyword evidence="4" id="KW-1185">Reference proteome</keyword>
<gene>
    <name evidence="3" type="ORF">FYJ29_01850</name>
</gene>
<dbReference type="SUPFAM" id="SSF47413">
    <property type="entry name" value="lambda repressor-like DNA-binding domains"/>
    <property type="match status" value="1"/>
</dbReference>
<dbReference type="InterPro" id="IPR001387">
    <property type="entry name" value="Cro/C1-type_HTH"/>
</dbReference>
<reference evidence="3 4" key="1">
    <citation type="submission" date="2019-08" db="EMBL/GenBank/DDBJ databases">
        <title>In-depth cultivation of the pig gut microbiome towards novel bacterial diversity and tailored functional studies.</title>
        <authorList>
            <person name="Wylensek D."/>
            <person name="Hitch T.C.A."/>
            <person name="Clavel T."/>
        </authorList>
    </citation>
    <scope>NUCLEOTIDE SEQUENCE [LARGE SCALE GENOMIC DNA]</scope>
    <source>
        <strain evidence="3 4">Oil-RF-744-WCA-WT-10</strain>
    </source>
</reference>
<dbReference type="Pfam" id="PF01381">
    <property type="entry name" value="HTH_3"/>
    <property type="match status" value="1"/>
</dbReference>
<dbReference type="CDD" id="cd00093">
    <property type="entry name" value="HTH_XRE"/>
    <property type="match status" value="1"/>
</dbReference>
<name>A0A6L5X8D2_9BACT</name>
<comment type="caution">
    <text evidence="3">The sequence shown here is derived from an EMBL/GenBank/DDBJ whole genome shotgun (WGS) entry which is preliminary data.</text>
</comment>
<evidence type="ECO:0000259" key="2">
    <source>
        <dbReference type="Pfam" id="PF01381"/>
    </source>
</evidence>
<dbReference type="AlphaFoldDB" id="A0A6L5X8D2"/>
<feature type="domain" description="HTH cro/C1-type" evidence="2">
    <location>
        <begin position="7"/>
        <end position="56"/>
    </location>
</feature>
<feature type="region of interest" description="Disordered" evidence="1">
    <location>
        <begin position="77"/>
        <end position="103"/>
    </location>
</feature>
<sequence>MDIVSRLKLFLNQNGIPNSQFADTCDIPRPTLSQLLNGRNKKVSDEIITKIHNAYPQLNIMWLMFGDGNMFVPNANSGNASPIAQPPENGKIQSAHGSGHENNIGAQQQSISFGDDDESDYPAAAEPQAMAPSSLQAALANIARSAGRNNTVNASKVTNGRRIVNILVFYNDNSFESFTPTAGNKI</sequence>
<accession>A0A6L5X8D2</accession>
<dbReference type="InterPro" id="IPR010982">
    <property type="entry name" value="Lambda_DNA-bd_dom_sf"/>
</dbReference>
<proteinExistence type="predicted"/>
<evidence type="ECO:0000313" key="3">
    <source>
        <dbReference type="EMBL" id="MSS16521.1"/>
    </source>
</evidence>
<evidence type="ECO:0000313" key="4">
    <source>
        <dbReference type="Proteomes" id="UP000483362"/>
    </source>
</evidence>
<dbReference type="Proteomes" id="UP000483362">
    <property type="component" value="Unassembled WGS sequence"/>
</dbReference>
<dbReference type="GO" id="GO:0003677">
    <property type="term" value="F:DNA binding"/>
    <property type="evidence" value="ECO:0007669"/>
    <property type="project" value="InterPro"/>
</dbReference>
<evidence type="ECO:0000256" key="1">
    <source>
        <dbReference type="SAM" id="MobiDB-lite"/>
    </source>
</evidence>